<sequence length="1093" mass="123602">MKTKRKLVPKSYPFTDDSNVVSSDAGHCVYDGNSTVSPKKQCLDGSSRISSPAIDVSFYGVRNITNISDDVVPSTYIGQPIAMLDRCDALPDTGNYPSVVAISAQPEYVVSNSINRSRGRRSRSQHNPPVTNGTLSVISAQPKYVVSNSSNRSQGRRSHSKHNPPITSGTSSATSAQPEYILSNFTNCSLGRRSHTKQNRPVTGGTSSEQPPLSGPPVEYKYLGNCTHTCQHCGALFWFEERLKNTPTGSLPRYNRCCRAGRVALHTYQIYPEYIKLLLRDRHCLENIKAYNQMFSMTSLGANIDESINNGRGPYVFKISGQLYHWIGSLCPADGEPPRFLQLYIYDTDNEVDNRLSHYGGDNSVLHRDIVEGLINLLDSHNALEYELPTRDMLGAIVYELGPESEMDYDMVLEAHEYSKDLKMIGSTNSSSKDKRFTMNEYLSGIYDAINRGDNDGSDCGSKLILPQSFTGGPRYMYSYYLDALAICRVHGNPSYFITFTCNVNWPEISEYMAQFSLLTTTDRAAIVDRVFEMKINQFINYLRDNEPFGKVVAVLYTVEFQKRGCTSFLRIRTVNNIVYPTCRVACEPLGLLQDDQEWEVTLQEAALTVTPAELRALLAHIFAYYDVSNPKKLWERRTAHSRFKIPLDLTNTSVCAIKKNTQLADLLKETCLIMWDESPMNDRRCFKTLDRTLRDILNQPAYLFGGKTVMLGDEYCIPNDDNAILNLINFIYDADTLRYPSAQKLQEKAIVCPKNDTAGIINDKILSLFTITTRTYLNHDDAIPHTHDGEEIELLGNIIQLALWHEMALTFNITEYEAMEKPVVIAVTSCWVRHFNGLQLSGTSATHYYLNPKIPETYHIKEQNTVKEMTTNFGKLDKFEGHDFRRWQNKMHFLLTTLKVVYVSTTPMSKLIEDDTVEAIRRRAKWENDDYICRGHILNGMSDSLFGIYQNVESAKKLCDSLESKYMVDDASSKKFLTGHFKRDCRSGKKNNTNAGGSGKGSKDQSQDQVDAIAWWIDSGAITNVCNDRCWFKIDEPVEDKSVLYMGDDHFSPIHGKGSVALEFSSRKTITLFNVLYIPNLRKNLVFSLLSH</sequence>
<keyword evidence="1" id="KW-0227">DNA damage</keyword>
<dbReference type="AlphaFoldDB" id="A0A6L2LZI9"/>
<evidence type="ECO:0000256" key="1">
    <source>
        <dbReference type="RuleBase" id="RU363044"/>
    </source>
</evidence>
<evidence type="ECO:0000256" key="2">
    <source>
        <dbReference type="SAM" id="MobiDB-lite"/>
    </source>
</evidence>
<dbReference type="GO" id="GO:0005524">
    <property type="term" value="F:ATP binding"/>
    <property type="evidence" value="ECO:0007669"/>
    <property type="project" value="UniProtKB-KW"/>
</dbReference>
<comment type="caution">
    <text evidence="6">The sequence shown here is derived from an EMBL/GenBank/DDBJ whole genome shotgun (WGS) entry which is preliminary data.</text>
</comment>
<feature type="compositionally biased region" description="Polar residues" evidence="2">
    <location>
        <begin position="165"/>
        <end position="175"/>
    </location>
</feature>
<dbReference type="GO" id="GO:0000723">
    <property type="term" value="P:telomere maintenance"/>
    <property type="evidence" value="ECO:0007669"/>
    <property type="project" value="InterPro"/>
</dbReference>
<evidence type="ECO:0000259" key="3">
    <source>
        <dbReference type="Pfam" id="PF05970"/>
    </source>
</evidence>
<dbReference type="InterPro" id="IPR054722">
    <property type="entry name" value="PolX-like_BBD"/>
</dbReference>
<dbReference type="InterPro" id="IPR025476">
    <property type="entry name" value="Helitron_helicase-like"/>
</dbReference>
<keyword evidence="1 6" id="KW-0347">Helicase</keyword>
<keyword evidence="1" id="KW-0378">Hydrolase</keyword>
<dbReference type="InterPro" id="IPR012340">
    <property type="entry name" value="NA-bd_OB-fold"/>
</dbReference>
<feature type="region of interest" description="Disordered" evidence="2">
    <location>
        <begin position="114"/>
        <end position="175"/>
    </location>
</feature>
<keyword evidence="1" id="KW-0234">DNA repair</keyword>
<dbReference type="SUPFAM" id="SSF50249">
    <property type="entry name" value="Nucleic acid-binding proteins"/>
    <property type="match status" value="1"/>
</dbReference>
<comment type="catalytic activity">
    <reaction evidence="1">
        <text>ATP + H2O = ADP + phosphate + H(+)</text>
        <dbReference type="Rhea" id="RHEA:13065"/>
        <dbReference type="ChEBI" id="CHEBI:15377"/>
        <dbReference type="ChEBI" id="CHEBI:15378"/>
        <dbReference type="ChEBI" id="CHEBI:30616"/>
        <dbReference type="ChEBI" id="CHEBI:43474"/>
        <dbReference type="ChEBI" id="CHEBI:456216"/>
        <dbReference type="EC" id="5.6.2.3"/>
    </reaction>
</comment>
<keyword evidence="1" id="KW-0547">Nucleotide-binding</keyword>
<evidence type="ECO:0000313" key="6">
    <source>
        <dbReference type="EMBL" id="GEU66750.1"/>
    </source>
</evidence>
<accession>A0A6L2LZI9</accession>
<dbReference type="Pfam" id="PF22936">
    <property type="entry name" value="Pol_BBD"/>
    <property type="match status" value="1"/>
</dbReference>
<protein>
    <recommendedName>
        <fullName evidence="1">ATP-dependent DNA helicase</fullName>
        <ecNumber evidence="1">5.6.2.3</ecNumber>
    </recommendedName>
</protein>
<dbReference type="GO" id="GO:0043139">
    <property type="term" value="F:5'-3' DNA helicase activity"/>
    <property type="evidence" value="ECO:0007669"/>
    <property type="project" value="UniProtKB-EC"/>
</dbReference>
<feature type="compositionally biased region" description="Polar residues" evidence="2">
    <location>
        <begin position="199"/>
        <end position="211"/>
    </location>
</feature>
<dbReference type="EMBL" id="BKCJ010005437">
    <property type="protein sequence ID" value="GEU66750.1"/>
    <property type="molecule type" value="Genomic_DNA"/>
</dbReference>
<dbReference type="GO" id="GO:0016787">
    <property type="term" value="F:hydrolase activity"/>
    <property type="evidence" value="ECO:0007669"/>
    <property type="project" value="UniProtKB-KW"/>
</dbReference>
<keyword evidence="1" id="KW-0233">DNA recombination</keyword>
<comment type="cofactor">
    <cofactor evidence="1">
        <name>Mg(2+)</name>
        <dbReference type="ChEBI" id="CHEBI:18420"/>
    </cofactor>
</comment>
<feature type="compositionally biased region" description="Polar residues" evidence="2">
    <location>
        <begin position="125"/>
        <end position="139"/>
    </location>
</feature>
<gene>
    <name evidence="6" type="ORF">Tci_038728</name>
</gene>
<name>A0A6L2LZI9_TANCI</name>
<dbReference type="Pfam" id="PF14223">
    <property type="entry name" value="Retrotran_gag_2"/>
    <property type="match status" value="1"/>
</dbReference>
<evidence type="ECO:0000259" key="5">
    <source>
        <dbReference type="Pfam" id="PF22936"/>
    </source>
</evidence>
<dbReference type="EC" id="5.6.2.3" evidence="1"/>
<reference evidence="6" key="1">
    <citation type="journal article" date="2019" name="Sci. Rep.">
        <title>Draft genome of Tanacetum cinerariifolium, the natural source of mosquito coil.</title>
        <authorList>
            <person name="Yamashiro T."/>
            <person name="Shiraishi A."/>
            <person name="Satake H."/>
            <person name="Nakayama K."/>
        </authorList>
    </citation>
    <scope>NUCLEOTIDE SEQUENCE</scope>
</reference>
<dbReference type="PANTHER" id="PTHR45786">
    <property type="entry name" value="DNA BINDING PROTEIN-LIKE"/>
    <property type="match status" value="1"/>
</dbReference>
<dbReference type="InterPro" id="IPR010285">
    <property type="entry name" value="DNA_helicase_pif1-like_DEAD"/>
</dbReference>
<feature type="domain" description="Helitron helicase-like" evidence="4">
    <location>
        <begin position="432"/>
        <end position="566"/>
    </location>
</feature>
<comment type="similarity">
    <text evidence="1">Belongs to the helicase family.</text>
</comment>
<feature type="domain" description="DNA helicase Pif1-like DEAD-box helicase" evidence="3">
    <location>
        <begin position="637"/>
        <end position="714"/>
    </location>
</feature>
<dbReference type="Pfam" id="PF14214">
    <property type="entry name" value="Helitron_like_N"/>
    <property type="match status" value="1"/>
</dbReference>
<proteinExistence type="inferred from homology"/>
<feature type="domain" description="Retrovirus-related Pol polyprotein from transposon TNT 1-94-like beta-barrel" evidence="5">
    <location>
        <begin position="1016"/>
        <end position="1087"/>
    </location>
</feature>
<evidence type="ECO:0000259" key="4">
    <source>
        <dbReference type="Pfam" id="PF14214"/>
    </source>
</evidence>
<dbReference type="PANTHER" id="PTHR45786:SF74">
    <property type="entry name" value="ATP-DEPENDENT DNA HELICASE"/>
    <property type="match status" value="1"/>
</dbReference>
<organism evidence="6">
    <name type="scientific">Tanacetum cinerariifolium</name>
    <name type="common">Dalmatian daisy</name>
    <name type="synonym">Chrysanthemum cinerariifolium</name>
    <dbReference type="NCBI Taxonomy" id="118510"/>
    <lineage>
        <taxon>Eukaryota</taxon>
        <taxon>Viridiplantae</taxon>
        <taxon>Streptophyta</taxon>
        <taxon>Embryophyta</taxon>
        <taxon>Tracheophyta</taxon>
        <taxon>Spermatophyta</taxon>
        <taxon>Magnoliopsida</taxon>
        <taxon>eudicotyledons</taxon>
        <taxon>Gunneridae</taxon>
        <taxon>Pentapetalae</taxon>
        <taxon>asterids</taxon>
        <taxon>campanulids</taxon>
        <taxon>Asterales</taxon>
        <taxon>Asteraceae</taxon>
        <taxon>Asteroideae</taxon>
        <taxon>Anthemideae</taxon>
        <taxon>Anthemidinae</taxon>
        <taxon>Tanacetum</taxon>
    </lineage>
</organism>
<dbReference type="GO" id="GO:0006310">
    <property type="term" value="P:DNA recombination"/>
    <property type="evidence" value="ECO:0007669"/>
    <property type="project" value="UniProtKB-KW"/>
</dbReference>
<keyword evidence="1" id="KW-0067">ATP-binding</keyword>
<dbReference type="Pfam" id="PF05970">
    <property type="entry name" value="PIF1"/>
    <property type="match status" value="1"/>
</dbReference>
<dbReference type="Gene3D" id="3.40.50.300">
    <property type="entry name" value="P-loop containing nucleotide triphosphate hydrolases"/>
    <property type="match status" value="1"/>
</dbReference>
<feature type="region of interest" description="Disordered" evidence="2">
    <location>
        <begin position="988"/>
        <end position="1007"/>
    </location>
</feature>
<dbReference type="Gene3D" id="2.40.50.140">
    <property type="entry name" value="Nucleic acid-binding proteins"/>
    <property type="match status" value="1"/>
</dbReference>
<dbReference type="GO" id="GO:0006281">
    <property type="term" value="P:DNA repair"/>
    <property type="evidence" value="ECO:0007669"/>
    <property type="project" value="UniProtKB-KW"/>
</dbReference>
<feature type="region of interest" description="Disordered" evidence="2">
    <location>
        <begin position="191"/>
        <end position="215"/>
    </location>
</feature>
<dbReference type="InterPro" id="IPR027417">
    <property type="entry name" value="P-loop_NTPase"/>
</dbReference>